<reference evidence="1 2" key="1">
    <citation type="submission" date="2021-03" db="EMBL/GenBank/DDBJ databases">
        <title>Fibrella sp. HMF5036 genome sequencing and assembly.</title>
        <authorList>
            <person name="Kang H."/>
            <person name="Kim H."/>
            <person name="Bae S."/>
            <person name="Joh K."/>
        </authorList>
    </citation>
    <scope>NUCLEOTIDE SEQUENCE [LARGE SCALE GENOMIC DNA]</scope>
    <source>
        <strain evidence="1 2">HMF5036</strain>
    </source>
</reference>
<protein>
    <submittedName>
        <fullName evidence="1">Uncharacterized protein</fullName>
    </submittedName>
</protein>
<keyword evidence="2" id="KW-1185">Reference proteome</keyword>
<accession>A0A939K104</accession>
<dbReference type="Proteomes" id="UP000664795">
    <property type="component" value="Unassembled WGS sequence"/>
</dbReference>
<evidence type="ECO:0000313" key="2">
    <source>
        <dbReference type="Proteomes" id="UP000664795"/>
    </source>
</evidence>
<dbReference type="AlphaFoldDB" id="A0A939K104"/>
<name>A0A939K104_9BACT</name>
<dbReference type="RefSeq" id="WP_207336511.1">
    <property type="nucleotide sequence ID" value="NZ_JAFMYU010000013.1"/>
</dbReference>
<gene>
    <name evidence="1" type="ORF">J2I48_16160</name>
</gene>
<dbReference type="EMBL" id="JAFMYU010000013">
    <property type="protein sequence ID" value="MBO0932546.1"/>
    <property type="molecule type" value="Genomic_DNA"/>
</dbReference>
<sequence>MNKFDIHIGQINRVYREYWWINEYTYKERHELNNEVKTALISTCNATGDYDTLKSYMDRIPNIIYDLNEFKVNIEGELIDISQWLAKHDRFVNFIYLEEKGLWRVYHWNLDRILKPTEKGYNNYFALLWNVTDTELSDDFIDYQVERGFASSRVEAVNKLKKIVLQYSGLLAKEKFSELIDIYATNGSDQPLGQIQLLGDEDKKIIIGKPKVTRKEGDAVTALNLKQTKRAFSYLRDAGIILKDTSYQSGDNINKAIQALTGHHNDSLRKHKDLAAISISDLEKIKRVFDEVNLLINRDLKSLRDHRKNL</sequence>
<organism evidence="1 2">
    <name type="scientific">Fibrella aquatilis</name>
    <dbReference type="NCBI Taxonomy" id="2817059"/>
    <lineage>
        <taxon>Bacteria</taxon>
        <taxon>Pseudomonadati</taxon>
        <taxon>Bacteroidota</taxon>
        <taxon>Cytophagia</taxon>
        <taxon>Cytophagales</taxon>
        <taxon>Spirosomataceae</taxon>
        <taxon>Fibrella</taxon>
    </lineage>
</organism>
<evidence type="ECO:0000313" key="1">
    <source>
        <dbReference type="EMBL" id="MBO0932546.1"/>
    </source>
</evidence>
<comment type="caution">
    <text evidence="1">The sequence shown here is derived from an EMBL/GenBank/DDBJ whole genome shotgun (WGS) entry which is preliminary data.</text>
</comment>
<proteinExistence type="predicted"/>